<feature type="domain" description="DNA methylase N-4/N-6" evidence="9">
    <location>
        <begin position="38"/>
        <end position="90"/>
    </location>
</feature>
<evidence type="ECO:0000256" key="5">
    <source>
        <dbReference type="ARBA" id="ARBA00022691"/>
    </source>
</evidence>
<evidence type="ECO:0000256" key="1">
    <source>
        <dbReference type="ARBA" id="ARBA00010203"/>
    </source>
</evidence>
<dbReference type="Pfam" id="PF01555">
    <property type="entry name" value="N6_N4_Mtase"/>
    <property type="match status" value="1"/>
</dbReference>
<evidence type="ECO:0000256" key="2">
    <source>
        <dbReference type="ARBA" id="ARBA00012185"/>
    </source>
</evidence>
<comment type="similarity">
    <text evidence="1">Belongs to the N(4)/N(6)-methyltransferase family. N(4) subfamily.</text>
</comment>
<reference evidence="10" key="2">
    <citation type="journal article" date="2021" name="Mar. Drugs">
        <title>Genome Reduction and Secondary Metabolism of the Marine Sponge-Associated Cyanobacterium Leptothoe.</title>
        <authorList>
            <person name="Konstantinou D."/>
            <person name="Popin R.V."/>
            <person name="Fewer D.P."/>
            <person name="Sivonen K."/>
            <person name="Gkelis S."/>
        </authorList>
    </citation>
    <scope>NUCLEOTIDE SEQUENCE</scope>
    <source>
        <strain evidence="10">TAU-MAC 1115</strain>
    </source>
</reference>
<comment type="catalytic activity">
    <reaction evidence="8">
        <text>a 2'-deoxycytidine in DNA + S-adenosyl-L-methionine = an N(4)-methyl-2'-deoxycytidine in DNA + S-adenosyl-L-homocysteine + H(+)</text>
        <dbReference type="Rhea" id="RHEA:16857"/>
        <dbReference type="Rhea" id="RHEA-COMP:11369"/>
        <dbReference type="Rhea" id="RHEA-COMP:13674"/>
        <dbReference type="ChEBI" id="CHEBI:15378"/>
        <dbReference type="ChEBI" id="CHEBI:57856"/>
        <dbReference type="ChEBI" id="CHEBI:59789"/>
        <dbReference type="ChEBI" id="CHEBI:85452"/>
        <dbReference type="ChEBI" id="CHEBI:137933"/>
        <dbReference type="EC" id="2.1.1.113"/>
    </reaction>
</comment>
<evidence type="ECO:0000256" key="4">
    <source>
        <dbReference type="ARBA" id="ARBA00022679"/>
    </source>
</evidence>
<keyword evidence="7" id="KW-0238">DNA-binding</keyword>
<accession>A0A947GJV7</accession>
<dbReference type="AlphaFoldDB" id="A0A947GJV7"/>
<dbReference type="InterPro" id="IPR029063">
    <property type="entry name" value="SAM-dependent_MTases_sf"/>
</dbReference>
<dbReference type="GO" id="GO:0032259">
    <property type="term" value="P:methylation"/>
    <property type="evidence" value="ECO:0007669"/>
    <property type="project" value="UniProtKB-KW"/>
</dbReference>
<proteinExistence type="inferred from homology"/>
<dbReference type="EC" id="2.1.1.113" evidence="2"/>
<evidence type="ECO:0000256" key="7">
    <source>
        <dbReference type="ARBA" id="ARBA00023125"/>
    </source>
</evidence>
<keyword evidence="11" id="KW-1185">Reference proteome</keyword>
<evidence type="ECO:0000259" key="9">
    <source>
        <dbReference type="Pfam" id="PF01555"/>
    </source>
</evidence>
<evidence type="ECO:0000256" key="6">
    <source>
        <dbReference type="ARBA" id="ARBA00022747"/>
    </source>
</evidence>
<dbReference type="GO" id="GO:0009307">
    <property type="term" value="P:DNA restriction-modification system"/>
    <property type="evidence" value="ECO:0007669"/>
    <property type="project" value="UniProtKB-KW"/>
</dbReference>
<keyword evidence="3 10" id="KW-0489">Methyltransferase</keyword>
<dbReference type="EMBL" id="JADOES010000024">
    <property type="protein sequence ID" value="MBT9316318.1"/>
    <property type="molecule type" value="Genomic_DNA"/>
</dbReference>
<gene>
    <name evidence="10" type="ORF">IXB50_12880</name>
</gene>
<name>A0A947GJV7_9CYAN</name>
<dbReference type="Gene3D" id="3.40.50.150">
    <property type="entry name" value="Vaccinia Virus protein VP39"/>
    <property type="match status" value="2"/>
</dbReference>
<dbReference type="GO" id="GO:0003677">
    <property type="term" value="F:DNA binding"/>
    <property type="evidence" value="ECO:0007669"/>
    <property type="project" value="UniProtKB-KW"/>
</dbReference>
<organism evidence="10 11">
    <name type="scientific">Leptothoe spongobia TAU-MAC 1115</name>
    <dbReference type="NCBI Taxonomy" id="1967444"/>
    <lineage>
        <taxon>Bacteria</taxon>
        <taxon>Bacillati</taxon>
        <taxon>Cyanobacteriota</taxon>
        <taxon>Cyanophyceae</taxon>
        <taxon>Nodosilineales</taxon>
        <taxon>Cymatolegaceae</taxon>
        <taxon>Leptothoe</taxon>
        <taxon>Leptothoe spongobia</taxon>
    </lineage>
</organism>
<dbReference type="Proteomes" id="UP000717364">
    <property type="component" value="Unassembled WGS sequence"/>
</dbReference>
<reference evidence="10" key="1">
    <citation type="submission" date="2020-11" db="EMBL/GenBank/DDBJ databases">
        <authorList>
            <person name="Konstantinou D."/>
            <person name="Gkelis S."/>
            <person name="Popin R."/>
            <person name="Fewer D."/>
            <person name="Sivonen K."/>
        </authorList>
    </citation>
    <scope>NUCLEOTIDE SEQUENCE</scope>
    <source>
        <strain evidence="10">TAU-MAC 1115</strain>
    </source>
</reference>
<dbReference type="GO" id="GO:0008170">
    <property type="term" value="F:N-methyltransferase activity"/>
    <property type="evidence" value="ECO:0007669"/>
    <property type="project" value="InterPro"/>
</dbReference>
<dbReference type="RefSeq" id="WP_215609387.1">
    <property type="nucleotide sequence ID" value="NZ_JADOES010000024.1"/>
</dbReference>
<dbReference type="GO" id="GO:0015667">
    <property type="term" value="F:site-specific DNA-methyltransferase (cytosine-N4-specific) activity"/>
    <property type="evidence" value="ECO:0007669"/>
    <property type="project" value="UniProtKB-EC"/>
</dbReference>
<dbReference type="PROSITE" id="PS00093">
    <property type="entry name" value="N4_MTASE"/>
    <property type="match status" value="1"/>
</dbReference>
<dbReference type="SUPFAM" id="SSF53335">
    <property type="entry name" value="S-adenosyl-L-methionine-dependent methyltransferases"/>
    <property type="match status" value="2"/>
</dbReference>
<evidence type="ECO:0000313" key="11">
    <source>
        <dbReference type="Proteomes" id="UP000717364"/>
    </source>
</evidence>
<dbReference type="InterPro" id="IPR002941">
    <property type="entry name" value="DNA_methylase_N4/N6"/>
</dbReference>
<evidence type="ECO:0000313" key="10">
    <source>
        <dbReference type="EMBL" id="MBT9316318.1"/>
    </source>
</evidence>
<evidence type="ECO:0000256" key="3">
    <source>
        <dbReference type="ARBA" id="ARBA00022603"/>
    </source>
</evidence>
<keyword evidence="6" id="KW-0680">Restriction system</keyword>
<protein>
    <recommendedName>
        <fullName evidence="2">site-specific DNA-methyltransferase (cytosine-N(4)-specific)</fullName>
        <ecNumber evidence="2">2.1.1.113</ecNumber>
    </recommendedName>
</protein>
<dbReference type="InterPro" id="IPR017985">
    <property type="entry name" value="MeTrfase_CN4_CS"/>
</dbReference>
<sequence>MALPKLLSDSDLLSLALSHKARNQLSDKDRAIHNWYRFVLSFPPHLVRHYLQRFQVTEKTVVLDPFAGTGTTIVEGKKLGLSAMGIEANPMAHFACSVKLDWSPSPSALYQTAEAIAAAVRDELALLSNLTPTLSPEARALLFKDAISPRPLQKVLTLLGHIDRTSSSYYPYYRLALANSAIFASNLRFAPEVSVARKHKSDAQVVDHWLEQINTMASDLTISRELSPAQQSTVVHLGDARQPHLHIPPDSIDVVITSPPYPNEKDYTRTTRLESVLLGFVENKAGLQAIKHNLVRSNSRSVYSDDNDDQWIQKYPQILEIAQTIDQRRAELGKTSGFSRLYARATKLYFGGMARHLANLRSRLRPGAQLAYVVGEQASYLKVHIPTGSILAQIAQDLGYELIDIDLFRTRRASKTEVDLREEVVLLHWSGANSTWISGDIGKKSAV</sequence>
<keyword evidence="5" id="KW-0949">S-adenosyl-L-methionine</keyword>
<evidence type="ECO:0000256" key="8">
    <source>
        <dbReference type="ARBA" id="ARBA00049120"/>
    </source>
</evidence>
<keyword evidence="4" id="KW-0808">Transferase</keyword>
<comment type="caution">
    <text evidence="10">The sequence shown here is derived from an EMBL/GenBank/DDBJ whole genome shotgun (WGS) entry which is preliminary data.</text>
</comment>